<sequence length="177" mass="19727">MNKLNYILQAAGFDSLQDLLGVFAPYFPKILIASIYMGGSIGFVETYTGISVMLWVFITAASIFDLGLGLYANVSYLGQPYESKKMFRGIFKAFVLMVLIFLTNTFKVGVEDSNIYPEYLQSMAVYATATIHYTSVLLIGIYILLGVAENGAKIEIPFCVSLVRLLKIKIKKLEENE</sequence>
<keyword evidence="7" id="KW-1185">Reference proteome</keyword>
<dbReference type="Proteomes" id="UP000693777">
    <property type="component" value="Segment"/>
</dbReference>
<evidence type="ECO:0000256" key="5">
    <source>
        <dbReference type="SAM" id="Phobius"/>
    </source>
</evidence>
<keyword evidence="3 5" id="KW-1133">Transmembrane helix</keyword>
<gene>
    <name evidence="6" type="ORF">Peternella1_57</name>
</gene>
<organism evidence="6 7">
    <name type="scientific">Winogradskyella phage Peternella_1</name>
    <dbReference type="NCBI Taxonomy" id="2745699"/>
    <lineage>
        <taxon>Viruses</taxon>
        <taxon>Duplodnaviria</taxon>
        <taxon>Heunggongvirae</taxon>
        <taxon>Uroviricota</taxon>
        <taxon>Caudoviricetes</taxon>
        <taxon>Winoviridae</taxon>
        <taxon>Peternellavirus</taxon>
        <taxon>Peternellavirus peternella</taxon>
    </lineage>
</organism>
<dbReference type="EMBL" id="MT732475">
    <property type="protein sequence ID" value="QQV91593.1"/>
    <property type="molecule type" value="Genomic_DNA"/>
</dbReference>
<feature type="transmembrane region" description="Helical" evidence="5">
    <location>
        <begin position="20"/>
        <end position="44"/>
    </location>
</feature>
<protein>
    <submittedName>
        <fullName evidence="6">Holin</fullName>
    </submittedName>
</protein>
<evidence type="ECO:0000313" key="7">
    <source>
        <dbReference type="Proteomes" id="UP000693777"/>
    </source>
</evidence>
<feature type="transmembrane region" description="Helical" evidence="5">
    <location>
        <begin position="86"/>
        <end position="103"/>
    </location>
</feature>
<keyword evidence="2 5" id="KW-0812">Transmembrane</keyword>
<dbReference type="InterPro" id="IPR006480">
    <property type="entry name" value="Phage_holin_4_1"/>
</dbReference>
<feature type="transmembrane region" description="Helical" evidence="5">
    <location>
        <begin position="123"/>
        <end position="145"/>
    </location>
</feature>
<keyword evidence="4 5" id="KW-0472">Membrane</keyword>
<reference evidence="6" key="1">
    <citation type="submission" date="2020-07" db="EMBL/GenBank/DDBJ databases">
        <title>Highly diverse flavobacterial phages as mortality factor during North Sea spring blooms.</title>
        <authorList>
            <person name="Bartlau N."/>
            <person name="Wichels A."/>
            <person name="Krohne G."/>
            <person name="Adriaenssens E.M."/>
            <person name="Heins A."/>
            <person name="Fuchs B.M."/>
            <person name="Amann R."/>
            <person name="Moraru C."/>
        </authorList>
    </citation>
    <scope>NUCLEOTIDE SEQUENCE</scope>
</reference>
<evidence type="ECO:0000256" key="3">
    <source>
        <dbReference type="ARBA" id="ARBA00022989"/>
    </source>
</evidence>
<evidence type="ECO:0000256" key="1">
    <source>
        <dbReference type="ARBA" id="ARBA00004301"/>
    </source>
</evidence>
<feature type="transmembrane region" description="Helical" evidence="5">
    <location>
        <begin position="50"/>
        <end position="74"/>
    </location>
</feature>
<proteinExistence type="predicted"/>
<dbReference type="GO" id="GO:0033644">
    <property type="term" value="C:host cell membrane"/>
    <property type="evidence" value="ECO:0007669"/>
    <property type="project" value="UniProtKB-SubCell"/>
</dbReference>
<dbReference type="Pfam" id="PF05105">
    <property type="entry name" value="Phage_holin_4_1"/>
    <property type="match status" value="1"/>
</dbReference>
<evidence type="ECO:0000256" key="2">
    <source>
        <dbReference type="ARBA" id="ARBA00022692"/>
    </source>
</evidence>
<accession>A0A8E4ZKB2</accession>
<name>A0A8E4ZKB2_9CAUD</name>
<evidence type="ECO:0000313" key="6">
    <source>
        <dbReference type="EMBL" id="QQV91593.1"/>
    </source>
</evidence>
<comment type="subcellular location">
    <subcellularLocation>
        <location evidence="1">Host membrane</location>
        <topology evidence="1">Multi-pass membrane protein</topology>
    </subcellularLocation>
</comment>
<evidence type="ECO:0000256" key="4">
    <source>
        <dbReference type="ARBA" id="ARBA00023136"/>
    </source>
</evidence>